<reference evidence="1 2" key="1">
    <citation type="submission" date="2018-12" db="EMBL/GenBank/DDBJ databases">
        <authorList>
            <consortium name="Pathogen Informatics"/>
        </authorList>
    </citation>
    <scope>NUCLEOTIDE SEQUENCE [LARGE SCALE GENOMIC DNA]</scope>
    <source>
        <strain evidence="1 2">NCTC13098</strain>
    </source>
</reference>
<gene>
    <name evidence="1" type="primary">lipA_1</name>
    <name evidence="1" type="ORF">NCTC13098_05368</name>
</gene>
<name>A0A3P8K0U0_RAOTE</name>
<dbReference type="Proteomes" id="UP000274346">
    <property type="component" value="Chromosome"/>
</dbReference>
<protein>
    <submittedName>
        <fullName evidence="1">Lipoyl synthase</fullName>
        <ecNumber evidence="1">2.8.1.8</ecNumber>
    </submittedName>
</protein>
<dbReference type="AlphaFoldDB" id="A0A3P8K0U0"/>
<evidence type="ECO:0000313" key="2">
    <source>
        <dbReference type="Proteomes" id="UP000274346"/>
    </source>
</evidence>
<dbReference type="GO" id="GO:0016992">
    <property type="term" value="F:lipoate synthase activity"/>
    <property type="evidence" value="ECO:0007669"/>
    <property type="project" value="UniProtKB-EC"/>
</dbReference>
<accession>A0A3P8K0U0</accession>
<evidence type="ECO:0000313" key="1">
    <source>
        <dbReference type="EMBL" id="VDR28967.1"/>
    </source>
</evidence>
<organism evidence="1 2">
    <name type="scientific">Raoultella terrigena</name>
    <name type="common">Klebsiella terrigena</name>
    <dbReference type="NCBI Taxonomy" id="577"/>
    <lineage>
        <taxon>Bacteria</taxon>
        <taxon>Pseudomonadati</taxon>
        <taxon>Pseudomonadota</taxon>
        <taxon>Gammaproteobacteria</taxon>
        <taxon>Enterobacterales</taxon>
        <taxon>Enterobacteriaceae</taxon>
        <taxon>Klebsiella/Raoultella group</taxon>
        <taxon>Raoultella</taxon>
    </lineage>
</organism>
<dbReference type="KEGG" id="rtg:NCTC13098_05368"/>
<dbReference type="EC" id="2.8.1.8" evidence="1"/>
<dbReference type="EMBL" id="LR131271">
    <property type="protein sequence ID" value="VDR28967.1"/>
    <property type="molecule type" value="Genomic_DNA"/>
</dbReference>
<proteinExistence type="predicted"/>
<keyword evidence="1" id="KW-0808">Transferase</keyword>
<sequence length="47" mass="5279">MSKPIVMERGVKYRDADKMALIPVKNVATEREALLRKTGMDENQTSG</sequence>